<evidence type="ECO:0000256" key="4">
    <source>
        <dbReference type="ARBA" id="ARBA00023163"/>
    </source>
</evidence>
<sequence>MGPGNRPLDLEWLEDFMALADTGNFSRAAEARAIAQPAFSRHIRSLEDWVGVELFDRSAHPAALTPAGQRFLPLLQNVLANLEAARIKARAAHDAAAASLRFAATHVLSLTFFPRWLVGMEAQLRMGPIQTMSDSSLACEDLMLQRRVQFVLCHGHAAVPGRLDEGQYPVLRLSDDLLCPVSAAAPDAPGQPLHRIGQHSAVPVLAYSEASGLGRIMRSRMRGMFADGADAVHAAQPGMEHGVAVVFTAHHAALLKTMALEGRGVAWLPHSLITEELRNGSLVPAGDESWNVPVEIRLYRQRSEMAPAAEALWALVQGQNSIPGSNPQPITGA</sequence>
<dbReference type="Gene3D" id="3.40.190.10">
    <property type="entry name" value="Periplasmic binding protein-like II"/>
    <property type="match status" value="2"/>
</dbReference>
<evidence type="ECO:0000259" key="5">
    <source>
        <dbReference type="PROSITE" id="PS50931"/>
    </source>
</evidence>
<dbReference type="Pfam" id="PF03466">
    <property type="entry name" value="LysR_substrate"/>
    <property type="match status" value="1"/>
</dbReference>
<dbReference type="GO" id="GO:0003700">
    <property type="term" value="F:DNA-binding transcription factor activity"/>
    <property type="evidence" value="ECO:0007669"/>
    <property type="project" value="InterPro"/>
</dbReference>
<dbReference type="SUPFAM" id="SSF53850">
    <property type="entry name" value="Periplasmic binding protein-like II"/>
    <property type="match status" value="1"/>
</dbReference>
<protein>
    <submittedName>
        <fullName evidence="6">LysR family transcriptional regulator</fullName>
    </submittedName>
</protein>
<dbReference type="PROSITE" id="PS50931">
    <property type="entry name" value="HTH_LYSR"/>
    <property type="match status" value="1"/>
</dbReference>
<gene>
    <name evidence="6" type="ORF">LPW39_06840</name>
</gene>
<comment type="caution">
    <text evidence="6">The sequence shown here is derived from an EMBL/GenBank/DDBJ whole genome shotgun (WGS) entry which is preliminary data.</text>
</comment>
<dbReference type="GO" id="GO:0000976">
    <property type="term" value="F:transcription cis-regulatory region binding"/>
    <property type="evidence" value="ECO:0007669"/>
    <property type="project" value="TreeGrafter"/>
</dbReference>
<dbReference type="InterPro" id="IPR000847">
    <property type="entry name" value="LysR_HTH_N"/>
</dbReference>
<evidence type="ECO:0000256" key="3">
    <source>
        <dbReference type="ARBA" id="ARBA00023125"/>
    </source>
</evidence>
<keyword evidence="2" id="KW-0805">Transcription regulation</keyword>
<dbReference type="InterPro" id="IPR005119">
    <property type="entry name" value="LysR_subst-bd"/>
</dbReference>
<dbReference type="Gene3D" id="1.10.10.10">
    <property type="entry name" value="Winged helix-like DNA-binding domain superfamily/Winged helix DNA-binding domain"/>
    <property type="match status" value="1"/>
</dbReference>
<accession>A0AAW4XUY6</accession>
<proteinExistence type="inferred from homology"/>
<dbReference type="FunFam" id="1.10.10.10:FF:000001">
    <property type="entry name" value="LysR family transcriptional regulator"/>
    <property type="match status" value="1"/>
</dbReference>
<dbReference type="Pfam" id="PF00126">
    <property type="entry name" value="HTH_1"/>
    <property type="match status" value="1"/>
</dbReference>
<evidence type="ECO:0000256" key="1">
    <source>
        <dbReference type="ARBA" id="ARBA00009437"/>
    </source>
</evidence>
<dbReference type="AlphaFoldDB" id="A0AAW4XUY6"/>
<dbReference type="RefSeq" id="WP_230772915.1">
    <property type="nucleotide sequence ID" value="NZ_JAJNCT010000006.1"/>
</dbReference>
<dbReference type="InterPro" id="IPR036390">
    <property type="entry name" value="WH_DNA-bd_sf"/>
</dbReference>
<dbReference type="PANTHER" id="PTHR30126">
    <property type="entry name" value="HTH-TYPE TRANSCRIPTIONAL REGULATOR"/>
    <property type="match status" value="1"/>
</dbReference>
<name>A0AAW4XUY6_9BURK</name>
<dbReference type="EMBL" id="JAJNCT010000006">
    <property type="protein sequence ID" value="MCD2164848.1"/>
    <property type="molecule type" value="Genomic_DNA"/>
</dbReference>
<evidence type="ECO:0000256" key="2">
    <source>
        <dbReference type="ARBA" id="ARBA00023015"/>
    </source>
</evidence>
<keyword evidence="3" id="KW-0238">DNA-binding</keyword>
<dbReference type="SUPFAM" id="SSF46785">
    <property type="entry name" value="Winged helix' DNA-binding domain"/>
    <property type="match status" value="1"/>
</dbReference>
<evidence type="ECO:0000313" key="7">
    <source>
        <dbReference type="Proteomes" id="UP001199260"/>
    </source>
</evidence>
<organism evidence="6 7">
    <name type="scientific">Comamonas koreensis</name>
    <dbReference type="NCBI Taxonomy" id="160825"/>
    <lineage>
        <taxon>Bacteria</taxon>
        <taxon>Pseudomonadati</taxon>
        <taxon>Pseudomonadota</taxon>
        <taxon>Betaproteobacteria</taxon>
        <taxon>Burkholderiales</taxon>
        <taxon>Comamonadaceae</taxon>
        <taxon>Comamonas</taxon>
    </lineage>
</organism>
<keyword evidence="7" id="KW-1185">Reference proteome</keyword>
<reference evidence="6 7" key="1">
    <citation type="submission" date="2021-11" db="EMBL/GenBank/DDBJ databases">
        <title>Genome sequence.</title>
        <authorList>
            <person name="Sun Q."/>
        </authorList>
    </citation>
    <scope>NUCLEOTIDE SEQUENCE [LARGE SCALE GENOMIC DNA]</scope>
    <source>
        <strain evidence="6 7">KCTC 12005</strain>
    </source>
</reference>
<comment type="similarity">
    <text evidence="1">Belongs to the LysR transcriptional regulatory family.</text>
</comment>
<dbReference type="PANTHER" id="PTHR30126:SF2">
    <property type="entry name" value="HTH-TYPE TRANSCRIPTIONAL REGULATOR YJIE"/>
    <property type="match status" value="1"/>
</dbReference>
<dbReference type="Proteomes" id="UP001199260">
    <property type="component" value="Unassembled WGS sequence"/>
</dbReference>
<dbReference type="InterPro" id="IPR036388">
    <property type="entry name" value="WH-like_DNA-bd_sf"/>
</dbReference>
<feature type="domain" description="HTH lysR-type" evidence="5">
    <location>
        <begin position="8"/>
        <end position="65"/>
    </location>
</feature>
<keyword evidence="4" id="KW-0804">Transcription</keyword>
<evidence type="ECO:0000313" key="6">
    <source>
        <dbReference type="EMBL" id="MCD2164848.1"/>
    </source>
</evidence>
<dbReference type="PRINTS" id="PR00039">
    <property type="entry name" value="HTHLYSR"/>
</dbReference>